<keyword evidence="3" id="KW-1185">Reference proteome</keyword>
<sequence>MTGVFFGAPRGWRLGLVVVVLRDKTDGLGDVMDQLGWLQSRDDRPTLRDLSLLQESALQGQSANELCDPSPGPRPVQSRFRTRLELCSGNTQAIEWRKHSSTSKWTFLAMTLRRRTSVTHSGCNGKWGTGSYRLYGTPPRPRIGSKHDLALIVAWWYRQIKMCENGMARTGRSGHQVQRSRSRTQGCLPRQICRVAVPAGQDYISRSNALDPSALGEHQCTQISGLPAVPRNRQGRSACSATPDKVRAGGC</sequence>
<dbReference type="EMBL" id="GL876974">
    <property type="protein sequence ID" value="KLU90103.1"/>
    <property type="molecule type" value="Genomic_DNA"/>
</dbReference>
<dbReference type="AlphaFoldDB" id="A0A0C4E8Z5"/>
<evidence type="ECO:0000313" key="1">
    <source>
        <dbReference type="EMBL" id="KLU90103.1"/>
    </source>
</evidence>
<reference evidence="2" key="5">
    <citation type="submission" date="2015-06" db="UniProtKB">
        <authorList>
            <consortium name="EnsemblFungi"/>
        </authorList>
    </citation>
    <scope>IDENTIFICATION</scope>
    <source>
        <strain evidence="2">ATCC 64411</strain>
    </source>
</reference>
<reference evidence="1" key="3">
    <citation type="submission" date="2011-03" db="EMBL/GenBank/DDBJ databases">
        <title>Annotation of Magnaporthe poae ATCC 64411.</title>
        <authorList>
            <person name="Ma L.-J."/>
            <person name="Dead R."/>
            <person name="Young S.K."/>
            <person name="Zeng Q."/>
            <person name="Gargeya S."/>
            <person name="Fitzgerald M."/>
            <person name="Haas B."/>
            <person name="Abouelleil A."/>
            <person name="Alvarado L."/>
            <person name="Arachchi H.M."/>
            <person name="Berlin A."/>
            <person name="Brown A."/>
            <person name="Chapman S.B."/>
            <person name="Chen Z."/>
            <person name="Dunbar C."/>
            <person name="Freedman E."/>
            <person name="Gearin G."/>
            <person name="Gellesch M."/>
            <person name="Goldberg J."/>
            <person name="Griggs A."/>
            <person name="Gujja S."/>
            <person name="Heiman D."/>
            <person name="Howarth C."/>
            <person name="Larson L."/>
            <person name="Lui A."/>
            <person name="MacDonald P.J.P."/>
            <person name="Mehta T."/>
            <person name="Montmayeur A."/>
            <person name="Murphy C."/>
            <person name="Neiman D."/>
            <person name="Pearson M."/>
            <person name="Priest M."/>
            <person name="Roberts A."/>
            <person name="Saif S."/>
            <person name="Shea T."/>
            <person name="Shenoy N."/>
            <person name="Sisk P."/>
            <person name="Stolte C."/>
            <person name="Sykes S."/>
            <person name="Yandava C."/>
            <person name="Wortman J."/>
            <person name="Nusbaum C."/>
            <person name="Birren B."/>
        </authorList>
    </citation>
    <scope>NUCLEOTIDE SEQUENCE</scope>
    <source>
        <strain evidence="1">ATCC 64411</strain>
    </source>
</reference>
<organism evidence="2 3">
    <name type="scientific">Magnaporthiopsis poae (strain ATCC 64411 / 73-15)</name>
    <name type="common">Kentucky bluegrass fungus</name>
    <name type="synonym">Magnaporthe poae</name>
    <dbReference type="NCBI Taxonomy" id="644358"/>
    <lineage>
        <taxon>Eukaryota</taxon>
        <taxon>Fungi</taxon>
        <taxon>Dikarya</taxon>
        <taxon>Ascomycota</taxon>
        <taxon>Pezizomycotina</taxon>
        <taxon>Sordariomycetes</taxon>
        <taxon>Sordariomycetidae</taxon>
        <taxon>Magnaporthales</taxon>
        <taxon>Magnaporthaceae</taxon>
        <taxon>Magnaporthiopsis</taxon>
    </lineage>
</organism>
<protein>
    <submittedName>
        <fullName evidence="1 2">Uncharacterized protein</fullName>
    </submittedName>
</protein>
<dbReference type="VEuPathDB" id="FungiDB:MAPG_09068"/>
<name>A0A0C4E8Z5_MAGP6</name>
<evidence type="ECO:0000313" key="2">
    <source>
        <dbReference type="EnsemblFungi" id="MAPG_09068T0"/>
    </source>
</evidence>
<dbReference type="EnsemblFungi" id="MAPG_09068T0">
    <property type="protein sequence ID" value="MAPG_09068T0"/>
    <property type="gene ID" value="MAPG_09068"/>
</dbReference>
<dbReference type="EMBL" id="ADBL01002221">
    <property type="status" value="NOT_ANNOTATED_CDS"/>
    <property type="molecule type" value="Genomic_DNA"/>
</dbReference>
<reference evidence="3" key="1">
    <citation type="submission" date="2010-05" db="EMBL/GenBank/DDBJ databases">
        <title>The genome sequence of Magnaporthe poae strain ATCC 64411.</title>
        <authorList>
            <person name="Ma L.-J."/>
            <person name="Dead R."/>
            <person name="Young S."/>
            <person name="Zeng Q."/>
            <person name="Koehrsen M."/>
            <person name="Alvarado L."/>
            <person name="Berlin A."/>
            <person name="Chapman S.B."/>
            <person name="Chen Z."/>
            <person name="Freedman E."/>
            <person name="Gellesch M."/>
            <person name="Goldberg J."/>
            <person name="Griggs A."/>
            <person name="Gujja S."/>
            <person name="Heilman E.R."/>
            <person name="Heiman D."/>
            <person name="Hepburn T."/>
            <person name="Howarth C."/>
            <person name="Jen D."/>
            <person name="Larson L."/>
            <person name="Mehta T."/>
            <person name="Neiman D."/>
            <person name="Pearson M."/>
            <person name="Roberts A."/>
            <person name="Saif S."/>
            <person name="Shea T."/>
            <person name="Shenoy N."/>
            <person name="Sisk P."/>
            <person name="Stolte C."/>
            <person name="Sykes S."/>
            <person name="Walk T."/>
            <person name="White J."/>
            <person name="Yandava C."/>
            <person name="Haas B."/>
            <person name="Nusbaum C."/>
            <person name="Birren B."/>
        </authorList>
    </citation>
    <scope>NUCLEOTIDE SEQUENCE [LARGE SCALE GENOMIC DNA]</scope>
    <source>
        <strain evidence="3">ATCC 64411 / 73-15</strain>
    </source>
</reference>
<reference evidence="1" key="2">
    <citation type="submission" date="2010-05" db="EMBL/GenBank/DDBJ databases">
        <title>The Genome Sequence of Magnaporthe poae strain ATCC 64411.</title>
        <authorList>
            <consortium name="The Broad Institute Genome Sequencing Platform"/>
            <consortium name="Broad Institute Genome Sequencing Center for Infectious Disease"/>
            <person name="Ma L.-J."/>
            <person name="Dead R."/>
            <person name="Young S."/>
            <person name="Zeng Q."/>
            <person name="Koehrsen M."/>
            <person name="Alvarado L."/>
            <person name="Berlin A."/>
            <person name="Chapman S.B."/>
            <person name="Chen Z."/>
            <person name="Freedman E."/>
            <person name="Gellesch M."/>
            <person name="Goldberg J."/>
            <person name="Griggs A."/>
            <person name="Gujja S."/>
            <person name="Heilman E.R."/>
            <person name="Heiman D."/>
            <person name="Hepburn T."/>
            <person name="Howarth C."/>
            <person name="Jen D."/>
            <person name="Larson L."/>
            <person name="Mehta T."/>
            <person name="Neiman D."/>
            <person name="Pearson M."/>
            <person name="Roberts A."/>
            <person name="Saif S."/>
            <person name="Shea T."/>
            <person name="Shenoy N."/>
            <person name="Sisk P."/>
            <person name="Stolte C."/>
            <person name="Sykes S."/>
            <person name="Walk T."/>
            <person name="White J."/>
            <person name="Yandava C."/>
            <person name="Haas B."/>
            <person name="Nusbaum C."/>
            <person name="Birren B."/>
        </authorList>
    </citation>
    <scope>NUCLEOTIDE SEQUENCE</scope>
    <source>
        <strain evidence="1">ATCC 64411</strain>
    </source>
</reference>
<proteinExistence type="predicted"/>
<accession>A0A0C4E8Z5</accession>
<gene>
    <name evidence="1" type="ORF">MAPG_09068</name>
</gene>
<evidence type="ECO:0000313" key="3">
    <source>
        <dbReference type="Proteomes" id="UP000011715"/>
    </source>
</evidence>
<reference evidence="2" key="4">
    <citation type="journal article" date="2015" name="G3 (Bethesda)">
        <title>Genome sequences of three phytopathogenic species of the Magnaporthaceae family of fungi.</title>
        <authorList>
            <person name="Okagaki L.H."/>
            <person name="Nunes C.C."/>
            <person name="Sailsbery J."/>
            <person name="Clay B."/>
            <person name="Brown D."/>
            <person name="John T."/>
            <person name="Oh Y."/>
            <person name="Young N."/>
            <person name="Fitzgerald M."/>
            <person name="Haas B.J."/>
            <person name="Zeng Q."/>
            <person name="Young S."/>
            <person name="Adiconis X."/>
            <person name="Fan L."/>
            <person name="Levin J.Z."/>
            <person name="Mitchell T.K."/>
            <person name="Okubara P.A."/>
            <person name="Farman M.L."/>
            <person name="Kohn L.M."/>
            <person name="Birren B."/>
            <person name="Ma L.-J."/>
            <person name="Dean R.A."/>
        </authorList>
    </citation>
    <scope>NUCLEOTIDE SEQUENCE</scope>
    <source>
        <strain evidence="2">ATCC 64411 / 73-15</strain>
    </source>
</reference>
<dbReference type="Proteomes" id="UP000011715">
    <property type="component" value="Unassembled WGS sequence"/>
</dbReference>